<dbReference type="OrthoDB" id="416781at2759"/>
<keyword evidence="4" id="KW-1185">Reference proteome</keyword>
<reference evidence="3 4" key="2">
    <citation type="submission" date="2024-05" db="EMBL/GenBank/DDBJ databases">
        <authorList>
            <person name="Chen Y."/>
            <person name="Shah S."/>
            <person name="Dougan E. K."/>
            <person name="Thang M."/>
            <person name="Chan C."/>
        </authorList>
    </citation>
    <scope>NUCLEOTIDE SEQUENCE [LARGE SCALE GENOMIC DNA]</scope>
</reference>
<evidence type="ECO:0000313" key="2">
    <source>
        <dbReference type="EMBL" id="CAI3972367.1"/>
    </source>
</evidence>
<evidence type="ECO:0000313" key="3">
    <source>
        <dbReference type="EMBL" id="CAL4759679.1"/>
    </source>
</evidence>
<organism evidence="2">
    <name type="scientific">Cladocopium goreaui</name>
    <dbReference type="NCBI Taxonomy" id="2562237"/>
    <lineage>
        <taxon>Eukaryota</taxon>
        <taxon>Sar</taxon>
        <taxon>Alveolata</taxon>
        <taxon>Dinophyceae</taxon>
        <taxon>Suessiales</taxon>
        <taxon>Symbiodiniaceae</taxon>
        <taxon>Cladocopium</taxon>
    </lineage>
</organism>
<dbReference type="EMBL" id="CAMXCT020000005">
    <property type="protein sequence ID" value="CAL1125742.1"/>
    <property type="molecule type" value="Genomic_DNA"/>
</dbReference>
<reference evidence="2" key="1">
    <citation type="submission" date="2022-10" db="EMBL/GenBank/DDBJ databases">
        <authorList>
            <person name="Chen Y."/>
            <person name="Dougan E. K."/>
            <person name="Chan C."/>
            <person name="Rhodes N."/>
            <person name="Thang M."/>
        </authorList>
    </citation>
    <scope>NUCLEOTIDE SEQUENCE</scope>
</reference>
<sequence length="1609" mass="177069">MSDSTYSTRITYLTADDIARLPGSMPSGFLPRRPKERKYQTMILNLADAVEPSPFFLTTAASYLRDWVTESAILVPPLDVSILTTSSRPALQVQPVGNTVPVAALEPGVSNVRIERGNPGGPQELVANPRMDVICGIAKTLQKEGVTWTDAINKGYELWDKLNPNVMAALNQNSFQGIVAAGAAAESTSSPDPPVVEDLEDDASVMAEIFSGSGILAEEMSTLGFVTMSVDYITGGATHDISNKETAIKIANEIVQEKVHYVHFAPPCNTFSQARYPRLRSKWHPEGIPGMECDVLTVSNNIIKNMVKMAQIFSDNRILVSIENPRTSVLWYFPDLIDMFEASKGTEKWNIVDVDYCMFGAEYKKRTRILTLQWFDYEIDGGSVLARPTKGTAKYPVQLARTWARYMGEHIIRAPKKGKADELCDAVEQHKDVIATMPFWDALVSHMNSMFSNFGSVHEYFMQTYPTFDDRTKLAHKLMENFPELEPLSTADWSVGVKDVALWQLCYHVEAGNKGLVIQESMKNLVMLILLQGPRTNPQTQAGTEYLVIQPLIQCYFLEPWQSATIQDDTFQSQSIAFTKGWTRAVAALYAAELLIEFDLIDYYKNNLSASYQNFCNIKGMVTAEYANELDRINANRDLTMGSVMTRAKPNCFNALHELGRRLKHGEKLSSLVGNFDSGKYPKSVFGMGPSESAAVINLVHHLPLECRQVLGNAVAEFGIAKGPVTHAAIGSPNLRVGFQPELISDDWSLNMRNSEDSVVRTCKRLVSDFKQAPPGLRKSATAPDVARMARICRAFDLLMSELATQLPGASFDAEKPGVVALFEKRVFDDYLYSLSEECPAQLDLSKVSELSAILSKHKASVEKAALAKSKALHLQVQTATFQKMAADLEDDIEALKVWTETESRRKASWQGMVLTHIRKRYVRGLERVREFCEESIRVRNGPLSGAEMELAAFRSNMEAGSSLRCQADSRFMLMVLDMSVPPNMADIDALIHSCSNILHQSGQNALLVLLPQKYSGQSVKSNLAATRRIEDALLGSGLNMETDIAVHFAVDQMHGNDKRPLGARCRLCVSDHVPESNSPWLSSLAARGKLSEVPLMRIKEMKRLTPPNHVGDAIEAYNLSPAERCQQKGVKAACKIIESLVGGTPIASPDARLDIVEFNLQAVPDWIEASWSLKSTWETDSAKPRIAYFGISREPSVQKALTGHMEAILMSEWWESHTDAGPKEPESSAPVDKPVLAITSWDADAPSLSDVVVCKFDGDESYGEKWAGKVASFRDFVNTTVTPVIRRNAGDADGAGCNAPSGDGPDMSVGDQPVAVVDAVLPATAKADFKSADVLFTVKPVRHLPAVHITKNYDIYLSLDESIHKAASLQLEPLELLGFNVGEVVPSEGGDPNHVIFWQYHNDVQLVVVVDSAASTKSTMTLAEARFKAMQSHSIPDLGVQGHVVEPLKVDKDGSGTMVEAFMRCKVQPNLRGGSGAAAPASVESCVKKPATKMLKRPAAAMAGGETFGEGLAENPVENEKEKKEGPRYWAKPVKSRDSSAVRGPDKDGKEHQVCQVAVKGAQFEENHDIAMTLARMMNDGKPFADMMHCRDMMLKELKDKVLSRNSK</sequence>
<proteinExistence type="predicted"/>
<gene>
    <name evidence="2" type="ORF">C1SCF055_LOCUS954</name>
</gene>
<dbReference type="EMBL" id="CAMXCT030000005">
    <property type="protein sequence ID" value="CAL4759679.1"/>
    <property type="molecule type" value="Genomic_DNA"/>
</dbReference>
<dbReference type="EMBL" id="CAMXCT010000005">
    <property type="protein sequence ID" value="CAI3972367.1"/>
    <property type="molecule type" value="Genomic_DNA"/>
</dbReference>
<dbReference type="Proteomes" id="UP001152797">
    <property type="component" value="Unassembled WGS sequence"/>
</dbReference>
<feature type="compositionally biased region" description="Basic and acidic residues" evidence="1">
    <location>
        <begin position="1519"/>
        <end position="1528"/>
    </location>
</feature>
<accession>A0A9P1FFX5</accession>
<name>A0A9P1FFX5_9DINO</name>
<feature type="region of interest" description="Disordered" evidence="1">
    <location>
        <begin position="1509"/>
        <end position="1552"/>
    </location>
</feature>
<feature type="compositionally biased region" description="Basic and acidic residues" evidence="1">
    <location>
        <begin position="1536"/>
        <end position="1552"/>
    </location>
</feature>
<evidence type="ECO:0000256" key="1">
    <source>
        <dbReference type="SAM" id="MobiDB-lite"/>
    </source>
</evidence>
<comment type="caution">
    <text evidence="2">The sequence shown here is derived from an EMBL/GenBank/DDBJ whole genome shotgun (WGS) entry which is preliminary data.</text>
</comment>
<evidence type="ECO:0000313" key="4">
    <source>
        <dbReference type="Proteomes" id="UP001152797"/>
    </source>
</evidence>
<protein>
    <submittedName>
        <fullName evidence="2">Uncharacterized protein</fullName>
    </submittedName>
</protein>